<organism evidence="8 9">
    <name type="scientific">Pygocentrus nattereri</name>
    <name type="common">Red-bellied piranha</name>
    <dbReference type="NCBI Taxonomy" id="42514"/>
    <lineage>
        <taxon>Eukaryota</taxon>
        <taxon>Metazoa</taxon>
        <taxon>Chordata</taxon>
        <taxon>Craniata</taxon>
        <taxon>Vertebrata</taxon>
        <taxon>Euteleostomi</taxon>
        <taxon>Actinopterygii</taxon>
        <taxon>Neopterygii</taxon>
        <taxon>Teleostei</taxon>
        <taxon>Ostariophysi</taxon>
        <taxon>Characiformes</taxon>
        <taxon>Characoidei</taxon>
        <taxon>Pygocentrus</taxon>
    </lineage>
</organism>
<dbReference type="SUPFAM" id="SSF57845">
    <property type="entry name" value="B-box zinc-binding domain"/>
    <property type="match status" value="1"/>
</dbReference>
<evidence type="ECO:0000256" key="5">
    <source>
        <dbReference type="SAM" id="Coils"/>
    </source>
</evidence>
<dbReference type="PROSITE" id="PS50089">
    <property type="entry name" value="ZF_RING_2"/>
    <property type="match status" value="1"/>
</dbReference>
<dbReference type="SMART" id="SM00184">
    <property type="entry name" value="RING"/>
    <property type="match status" value="1"/>
</dbReference>
<reference evidence="8" key="3">
    <citation type="submission" date="2025-09" db="UniProtKB">
        <authorList>
            <consortium name="Ensembl"/>
        </authorList>
    </citation>
    <scope>IDENTIFICATION</scope>
</reference>
<dbReference type="InterPro" id="IPR001841">
    <property type="entry name" value="Znf_RING"/>
</dbReference>
<keyword evidence="1" id="KW-0479">Metal-binding</keyword>
<evidence type="ECO:0000256" key="1">
    <source>
        <dbReference type="ARBA" id="ARBA00022723"/>
    </source>
</evidence>
<reference evidence="8 9" key="1">
    <citation type="submission" date="2020-10" db="EMBL/GenBank/DDBJ databases">
        <title>Pygocentrus nattereri (red-bellied piranha) genome, fPygNat1, primary haplotype.</title>
        <authorList>
            <person name="Myers G."/>
            <person name="Meyer A."/>
            <person name="Karagic N."/>
            <person name="Pippel M."/>
            <person name="Winkler S."/>
            <person name="Tracey A."/>
            <person name="Wood J."/>
            <person name="Formenti G."/>
            <person name="Howe K."/>
            <person name="Fedrigo O."/>
            <person name="Jarvis E.D."/>
        </authorList>
    </citation>
    <scope>NUCLEOTIDE SEQUENCE [LARGE SCALE GENOMIC DNA]</scope>
</reference>
<dbReference type="Pfam" id="PF00643">
    <property type="entry name" value="zf-B_box"/>
    <property type="match status" value="1"/>
</dbReference>
<dbReference type="InterPro" id="IPR000315">
    <property type="entry name" value="Znf_B-box"/>
</dbReference>
<feature type="coiled-coil region" evidence="5">
    <location>
        <begin position="160"/>
        <end position="198"/>
    </location>
</feature>
<dbReference type="OMA" id="FREAICP"/>
<evidence type="ECO:0000259" key="6">
    <source>
        <dbReference type="PROSITE" id="PS50089"/>
    </source>
</evidence>
<dbReference type="PROSITE" id="PS00518">
    <property type="entry name" value="ZF_RING_1"/>
    <property type="match status" value="1"/>
</dbReference>
<dbReference type="InterPro" id="IPR050143">
    <property type="entry name" value="TRIM/RBCC"/>
</dbReference>
<name>A0A3B4D2V6_PYGNA</name>
<keyword evidence="2 4" id="KW-0863">Zinc-finger</keyword>
<keyword evidence="9" id="KW-1185">Reference proteome</keyword>
<dbReference type="InterPro" id="IPR013083">
    <property type="entry name" value="Znf_RING/FYVE/PHD"/>
</dbReference>
<dbReference type="InterPro" id="IPR017907">
    <property type="entry name" value="Znf_RING_CS"/>
</dbReference>
<dbReference type="PANTHER" id="PTHR24103">
    <property type="entry name" value="E3 UBIQUITIN-PROTEIN LIGASE TRIM"/>
    <property type="match status" value="1"/>
</dbReference>
<evidence type="ECO:0000256" key="2">
    <source>
        <dbReference type="ARBA" id="ARBA00022771"/>
    </source>
</evidence>
<proteinExistence type="predicted"/>
<evidence type="ECO:0000259" key="7">
    <source>
        <dbReference type="PROSITE" id="PS50119"/>
    </source>
</evidence>
<sequence>MASSLSSLEEDLKCVLCQNVYKTPVMLLCTHSFCKSCLETSWAERETKECPVCKKRSSIENPPVNRALKSACDSFIQEKSRRVSEEERGLLCPQHLLNMQLFCLHDEQLVCAECVTQQHNNHNFCSIGKAANERRVRGRRFLHTQMQMKKEFEKLHKFLHEEEEARISALKKEMERKSQKMKEQMEQMDETLASLSKRIKLIEEYMNVRDSLFLKVSAEYTVPDPELDSGALIDVAKHLGNLRYRVWEKMKDICPYCE</sequence>
<protein>
    <recommendedName>
        <fullName evidence="10">RING-type domain-containing protein</fullName>
    </recommendedName>
</protein>
<dbReference type="Gene3D" id="3.30.160.60">
    <property type="entry name" value="Classic Zinc Finger"/>
    <property type="match status" value="1"/>
</dbReference>
<dbReference type="InterPro" id="IPR027370">
    <property type="entry name" value="Znf-RING_euk"/>
</dbReference>
<dbReference type="PROSITE" id="PS50119">
    <property type="entry name" value="ZF_BBOX"/>
    <property type="match status" value="1"/>
</dbReference>
<feature type="domain" description="RING-type" evidence="6">
    <location>
        <begin position="14"/>
        <end position="54"/>
    </location>
</feature>
<reference evidence="8" key="2">
    <citation type="submission" date="2025-08" db="UniProtKB">
        <authorList>
            <consortium name="Ensembl"/>
        </authorList>
    </citation>
    <scope>IDENTIFICATION</scope>
</reference>
<dbReference type="Proteomes" id="UP001501920">
    <property type="component" value="Chromosome 12"/>
</dbReference>
<dbReference type="GO" id="GO:0008270">
    <property type="term" value="F:zinc ion binding"/>
    <property type="evidence" value="ECO:0007669"/>
    <property type="project" value="UniProtKB-KW"/>
</dbReference>
<dbReference type="Gene3D" id="3.30.40.10">
    <property type="entry name" value="Zinc/RING finger domain, C3HC4 (zinc finger)"/>
    <property type="match status" value="1"/>
</dbReference>
<evidence type="ECO:0000313" key="8">
    <source>
        <dbReference type="Ensembl" id="ENSPNAP00000017880.2"/>
    </source>
</evidence>
<dbReference type="AlphaFoldDB" id="A0A3B4D2V6"/>
<evidence type="ECO:0000313" key="9">
    <source>
        <dbReference type="Proteomes" id="UP001501920"/>
    </source>
</evidence>
<feature type="domain" description="B box-type" evidence="7">
    <location>
        <begin position="87"/>
        <end position="127"/>
    </location>
</feature>
<dbReference type="Pfam" id="PF13445">
    <property type="entry name" value="zf-RING_UBOX"/>
    <property type="match status" value="1"/>
</dbReference>
<evidence type="ECO:0008006" key="10">
    <source>
        <dbReference type="Google" id="ProtNLM"/>
    </source>
</evidence>
<dbReference type="SUPFAM" id="SSF57850">
    <property type="entry name" value="RING/U-box"/>
    <property type="match status" value="1"/>
</dbReference>
<dbReference type="GeneTree" id="ENSGT00970000193390"/>
<keyword evidence="5" id="KW-0175">Coiled coil</keyword>
<keyword evidence="3" id="KW-0862">Zinc</keyword>
<dbReference type="SMART" id="SM00336">
    <property type="entry name" value="BBOX"/>
    <property type="match status" value="1"/>
</dbReference>
<accession>A0A3B4D2V6</accession>
<evidence type="ECO:0000256" key="4">
    <source>
        <dbReference type="PROSITE-ProRule" id="PRU00024"/>
    </source>
</evidence>
<dbReference type="Ensembl" id="ENSPNAT00000026861.2">
    <property type="protein sequence ID" value="ENSPNAP00000017880.2"/>
    <property type="gene ID" value="ENSPNAG00000006517.2"/>
</dbReference>
<evidence type="ECO:0000256" key="3">
    <source>
        <dbReference type="ARBA" id="ARBA00022833"/>
    </source>
</evidence>